<keyword evidence="2" id="KW-1185">Reference proteome</keyword>
<dbReference type="SUPFAM" id="SSF158682">
    <property type="entry name" value="TerB-like"/>
    <property type="match status" value="1"/>
</dbReference>
<dbReference type="Gene3D" id="1.20.120.20">
    <property type="entry name" value="Apolipoprotein"/>
    <property type="match status" value="1"/>
</dbReference>
<dbReference type="Gene3D" id="1.10.3680.10">
    <property type="entry name" value="TerB-like"/>
    <property type="match status" value="1"/>
</dbReference>
<comment type="caution">
    <text evidence="1">The sequence shown here is derived from an EMBL/GenBank/DDBJ whole genome shotgun (WGS) entry which is preliminary data.</text>
</comment>
<protein>
    <submittedName>
        <fullName evidence="1">Tellurite resistance protein TerB</fullName>
    </submittedName>
</protein>
<organism evidence="1 2">
    <name type="scientific">Bifidobacterium leontopitheci</name>
    <dbReference type="NCBI Taxonomy" id="2650774"/>
    <lineage>
        <taxon>Bacteria</taxon>
        <taxon>Bacillati</taxon>
        <taxon>Actinomycetota</taxon>
        <taxon>Actinomycetes</taxon>
        <taxon>Bifidobacteriales</taxon>
        <taxon>Bifidobacteriaceae</taxon>
        <taxon>Bifidobacterium</taxon>
    </lineage>
</organism>
<dbReference type="AlphaFoldDB" id="A0A6I1GI03"/>
<dbReference type="EMBL" id="WBVT01000002">
    <property type="protein sequence ID" value="KAB7791304.1"/>
    <property type="molecule type" value="Genomic_DNA"/>
</dbReference>
<dbReference type="RefSeq" id="WP_152233638.1">
    <property type="nucleotide sequence ID" value="NZ_JBHSKZ010000028.1"/>
</dbReference>
<sequence>MTSIQRKGALKAFYYLMSVDGTVSDDELELFDHIGEELDGKHFRDYRQQVIDSCEDRLRSYPNEADRYDVIVEGVDEAVSHHAQNPENGVASRLLLWDMLATAFADGNYDDSERKLIRHIARTVIKDRSLYPEMEHLMRSAHSVKEELAWITSTDRPYSEVKPIVAQLEDRLAVIQRASTQLVADEMVPPIPAAVAPQQDVFDMAKDNVGRVTAPVVDQVQHVVQGATDSVKHAIDNTPVLNQAGNAMKSATDAVGNAVAPVGNELRKQAGNVAQEAKKQADNAANAVKGFVGGLFGGKR</sequence>
<accession>A0A6I1GI03</accession>
<dbReference type="Proteomes" id="UP000441772">
    <property type="component" value="Unassembled WGS sequence"/>
</dbReference>
<proteinExistence type="predicted"/>
<dbReference type="CDD" id="cd07177">
    <property type="entry name" value="terB_like"/>
    <property type="match status" value="1"/>
</dbReference>
<name>A0A6I1GI03_9BIFI</name>
<evidence type="ECO:0000313" key="2">
    <source>
        <dbReference type="Proteomes" id="UP000441772"/>
    </source>
</evidence>
<reference evidence="1 2" key="1">
    <citation type="submission" date="2019-09" db="EMBL/GenBank/DDBJ databases">
        <title>Characterization of the phylogenetic diversity of two novel species belonging to the genus Bifidobacterium: Bifidobacterium cebidarum sp. nov. and Bifidobacterium leontopitheci sp. nov.</title>
        <authorList>
            <person name="Lugli G.A."/>
            <person name="Duranti S."/>
            <person name="Milani C."/>
            <person name="Turroni F."/>
            <person name="Ventura M."/>
        </authorList>
    </citation>
    <scope>NUCLEOTIDE SEQUENCE [LARGE SCALE GENOMIC DNA]</scope>
    <source>
        <strain evidence="1 2">LMG 31471</strain>
    </source>
</reference>
<evidence type="ECO:0000313" key="1">
    <source>
        <dbReference type="EMBL" id="KAB7791304.1"/>
    </source>
</evidence>
<dbReference type="InterPro" id="IPR029024">
    <property type="entry name" value="TerB-like"/>
</dbReference>
<gene>
    <name evidence="1" type="ORF">F7D09_0257</name>
</gene>